<evidence type="ECO:0000313" key="1">
    <source>
        <dbReference type="EMBL" id="MDY5139889.1"/>
    </source>
</evidence>
<name>A0AAW9HDM3_9ACTO</name>
<reference evidence="1" key="1">
    <citation type="submission" date="2023-10" db="EMBL/GenBank/DDBJ databases">
        <title>Whole Genome based description of the genera Actinobaculum and Actinotignum reveals a complex phylogenetic relationship within the species included in the genus Actinotignum.</title>
        <authorList>
            <person name="Jensen C.S."/>
            <person name="Dargis R."/>
            <person name="Kemp M."/>
            <person name="Christensen J.J."/>
        </authorList>
    </citation>
    <scope>NUCLEOTIDE SEQUENCE</scope>
    <source>
        <strain evidence="1">SLA_B245</strain>
    </source>
</reference>
<accession>A0AAW9HDM3</accession>
<dbReference type="RefSeq" id="WP_320752998.1">
    <property type="nucleotide sequence ID" value="NZ_JAWNFV010000001.1"/>
</dbReference>
<evidence type="ECO:0000313" key="2">
    <source>
        <dbReference type="Proteomes" id="UP001288320"/>
    </source>
</evidence>
<sequence length="44" mass="4833">MAGTNLTRAEAAERAQIVATQNYRIELDLTTGEETFAAVTENDF</sequence>
<dbReference type="Proteomes" id="UP001288320">
    <property type="component" value="Unassembled WGS sequence"/>
</dbReference>
<dbReference type="AlphaFoldDB" id="A0AAW9HDM3"/>
<gene>
    <name evidence="1" type="ORF">R6G74_00960</name>
</gene>
<organism evidence="1 2">
    <name type="scientific">Actinotignum timonense</name>
    <dbReference type="NCBI Taxonomy" id="1870995"/>
    <lineage>
        <taxon>Bacteria</taxon>
        <taxon>Bacillati</taxon>
        <taxon>Actinomycetota</taxon>
        <taxon>Actinomycetes</taxon>
        <taxon>Actinomycetales</taxon>
        <taxon>Actinomycetaceae</taxon>
        <taxon>Actinotignum</taxon>
    </lineage>
</organism>
<comment type="caution">
    <text evidence="1">The sequence shown here is derived from an EMBL/GenBank/DDBJ whole genome shotgun (WGS) entry which is preliminary data.</text>
</comment>
<dbReference type="EMBL" id="JAWNFV010000001">
    <property type="protein sequence ID" value="MDY5139889.1"/>
    <property type="molecule type" value="Genomic_DNA"/>
</dbReference>
<proteinExistence type="predicted"/>
<protein>
    <submittedName>
        <fullName evidence="1">Uncharacterized protein</fullName>
    </submittedName>
</protein>